<comment type="caution">
    <text evidence="1">The sequence shown here is derived from an EMBL/GenBank/DDBJ whole genome shotgun (WGS) entry which is preliminary data.</text>
</comment>
<evidence type="ECO:0008006" key="3">
    <source>
        <dbReference type="Google" id="ProtNLM"/>
    </source>
</evidence>
<protein>
    <recommendedName>
        <fullName evidence="3">DUF4283 domain-containing protein</fullName>
    </recommendedName>
</protein>
<dbReference type="Proteomes" id="UP000828251">
    <property type="component" value="Unassembled WGS sequence"/>
</dbReference>
<dbReference type="OrthoDB" id="1436406at2759"/>
<dbReference type="AlphaFoldDB" id="A0A9D3U667"/>
<gene>
    <name evidence="1" type="ORF">J1N35_042818</name>
</gene>
<keyword evidence="2" id="KW-1185">Reference proteome</keyword>
<proteinExistence type="predicted"/>
<reference evidence="1 2" key="1">
    <citation type="journal article" date="2021" name="Plant Biotechnol. J.">
        <title>Multi-omics assisted identification of the key and species-specific regulatory components of drought-tolerant mechanisms in Gossypium stocksii.</title>
        <authorList>
            <person name="Yu D."/>
            <person name="Ke L."/>
            <person name="Zhang D."/>
            <person name="Wu Y."/>
            <person name="Sun Y."/>
            <person name="Mei J."/>
            <person name="Sun J."/>
            <person name="Sun Y."/>
        </authorList>
    </citation>
    <scope>NUCLEOTIDE SEQUENCE [LARGE SCALE GENOMIC DNA]</scope>
    <source>
        <strain evidence="2">cv. E1</strain>
        <tissue evidence="1">Leaf</tissue>
    </source>
</reference>
<accession>A0A9D3U667</accession>
<evidence type="ECO:0000313" key="1">
    <source>
        <dbReference type="EMBL" id="KAH1030644.1"/>
    </source>
</evidence>
<organism evidence="1 2">
    <name type="scientific">Gossypium stocksii</name>
    <dbReference type="NCBI Taxonomy" id="47602"/>
    <lineage>
        <taxon>Eukaryota</taxon>
        <taxon>Viridiplantae</taxon>
        <taxon>Streptophyta</taxon>
        <taxon>Embryophyta</taxon>
        <taxon>Tracheophyta</taxon>
        <taxon>Spermatophyta</taxon>
        <taxon>Magnoliopsida</taxon>
        <taxon>eudicotyledons</taxon>
        <taxon>Gunneridae</taxon>
        <taxon>Pentapetalae</taxon>
        <taxon>rosids</taxon>
        <taxon>malvids</taxon>
        <taxon>Malvales</taxon>
        <taxon>Malvaceae</taxon>
        <taxon>Malvoideae</taxon>
        <taxon>Gossypium</taxon>
    </lineage>
</organism>
<name>A0A9D3U667_9ROSI</name>
<evidence type="ECO:0000313" key="2">
    <source>
        <dbReference type="Proteomes" id="UP000828251"/>
    </source>
</evidence>
<dbReference type="EMBL" id="JAIQCV010000013">
    <property type="protein sequence ID" value="KAH1030644.1"/>
    <property type="molecule type" value="Genomic_DNA"/>
</dbReference>
<sequence length="101" mass="12063">MLRWIKLWLAWKMVPKEEDKKPKVKPLRPLRFQAKIHIKDKRRRVQTGLSYLSVPWTTSSLIEKRVTWLGIYGLPLHVWNRNAFKRIAEMWGDSVLIDGVL</sequence>